<gene>
    <name evidence="2" type="ORF">VIN01S_25650</name>
</gene>
<dbReference type="PANTHER" id="PTHR33993:SF2">
    <property type="entry name" value="VOC DOMAIN-CONTAINING PROTEIN"/>
    <property type="match status" value="1"/>
</dbReference>
<accession>A0A4Y3HXR2</accession>
<dbReference type="PROSITE" id="PS51819">
    <property type="entry name" value="VOC"/>
    <property type="match status" value="1"/>
</dbReference>
<dbReference type="AlphaFoldDB" id="A0A4Y3HXR2"/>
<keyword evidence="3" id="KW-1185">Reference proteome</keyword>
<dbReference type="Proteomes" id="UP000318717">
    <property type="component" value="Unassembled WGS sequence"/>
</dbReference>
<dbReference type="InterPro" id="IPR004360">
    <property type="entry name" value="Glyas_Fos-R_dOase_dom"/>
</dbReference>
<proteinExistence type="predicted"/>
<dbReference type="RefSeq" id="WP_141346231.1">
    <property type="nucleotide sequence ID" value="NZ_BJLF01000012.1"/>
</dbReference>
<dbReference type="InterPro" id="IPR029068">
    <property type="entry name" value="Glyas_Bleomycin-R_OHBP_Dase"/>
</dbReference>
<dbReference type="PANTHER" id="PTHR33993">
    <property type="entry name" value="GLYOXALASE-RELATED"/>
    <property type="match status" value="1"/>
</dbReference>
<reference evidence="2 3" key="1">
    <citation type="submission" date="2019-06" db="EMBL/GenBank/DDBJ databases">
        <title>Whole genome shotgun sequence of Vibrio inusitatus NBRC 102082.</title>
        <authorList>
            <person name="Hosoyama A."/>
            <person name="Uohara A."/>
            <person name="Ohji S."/>
            <person name="Ichikawa N."/>
        </authorList>
    </citation>
    <scope>NUCLEOTIDE SEQUENCE [LARGE SCALE GENOMIC DNA]</scope>
    <source>
        <strain evidence="2 3">NBRC 102082</strain>
    </source>
</reference>
<evidence type="ECO:0000259" key="1">
    <source>
        <dbReference type="PROSITE" id="PS51819"/>
    </source>
</evidence>
<evidence type="ECO:0000313" key="2">
    <source>
        <dbReference type="EMBL" id="GEA51761.1"/>
    </source>
</evidence>
<feature type="domain" description="VOC" evidence="1">
    <location>
        <begin position="5"/>
        <end position="125"/>
    </location>
</feature>
<comment type="caution">
    <text evidence="2">The sequence shown here is derived from an EMBL/GenBank/DDBJ whole genome shotgun (WGS) entry which is preliminary data.</text>
</comment>
<dbReference type="CDD" id="cd07247">
    <property type="entry name" value="SgaA_N_like"/>
    <property type="match status" value="1"/>
</dbReference>
<dbReference type="OrthoDB" id="8776491at2"/>
<dbReference type="Gene3D" id="3.10.180.10">
    <property type="entry name" value="2,3-Dihydroxybiphenyl 1,2-Dioxygenase, domain 1"/>
    <property type="match status" value="1"/>
</dbReference>
<dbReference type="InterPro" id="IPR052164">
    <property type="entry name" value="Anthracycline_SecMetBiosynth"/>
</dbReference>
<organism evidence="2 3">
    <name type="scientific">Vibrio inusitatus NBRC 102082</name>
    <dbReference type="NCBI Taxonomy" id="1219070"/>
    <lineage>
        <taxon>Bacteria</taxon>
        <taxon>Pseudomonadati</taxon>
        <taxon>Pseudomonadota</taxon>
        <taxon>Gammaproteobacteria</taxon>
        <taxon>Vibrionales</taxon>
        <taxon>Vibrionaceae</taxon>
        <taxon>Vibrio</taxon>
    </lineage>
</organism>
<name>A0A4Y3HXR2_9VIBR</name>
<sequence>MAKNPVAWFEIYVDDMPRAIAFYQSVFHVQLEKMDNPSANEIEMWSFPSNMEQYGVTGALAKMNGVSAGAGGTLVYFSCEDCATEEARVISSGGSIQQPKMAIGEYGFMTLATDTEGNMFGLHSMH</sequence>
<dbReference type="InterPro" id="IPR037523">
    <property type="entry name" value="VOC_core"/>
</dbReference>
<dbReference type="SUPFAM" id="SSF54593">
    <property type="entry name" value="Glyoxalase/Bleomycin resistance protein/Dihydroxybiphenyl dioxygenase"/>
    <property type="match status" value="1"/>
</dbReference>
<dbReference type="Pfam" id="PF00903">
    <property type="entry name" value="Glyoxalase"/>
    <property type="match status" value="1"/>
</dbReference>
<protein>
    <submittedName>
        <fullName evidence="2">Glyoxalase</fullName>
    </submittedName>
</protein>
<dbReference type="EMBL" id="BJLF01000012">
    <property type="protein sequence ID" value="GEA51761.1"/>
    <property type="molecule type" value="Genomic_DNA"/>
</dbReference>
<evidence type="ECO:0000313" key="3">
    <source>
        <dbReference type="Proteomes" id="UP000318717"/>
    </source>
</evidence>